<keyword evidence="3" id="KW-1185">Reference proteome</keyword>
<accession>A0A401V4Y1</accession>
<organism evidence="2 3">
    <name type="scientific">Cellulomonas algicola</name>
    <dbReference type="NCBI Taxonomy" id="2071633"/>
    <lineage>
        <taxon>Bacteria</taxon>
        <taxon>Bacillati</taxon>
        <taxon>Actinomycetota</taxon>
        <taxon>Actinomycetes</taxon>
        <taxon>Micrococcales</taxon>
        <taxon>Cellulomonadaceae</taxon>
        <taxon>Cellulomonas</taxon>
    </lineage>
</organism>
<dbReference type="RefSeq" id="WP_124344506.1">
    <property type="nucleotide sequence ID" value="NZ_BHYL01000388.1"/>
</dbReference>
<evidence type="ECO:0000313" key="3">
    <source>
        <dbReference type="Proteomes" id="UP000288246"/>
    </source>
</evidence>
<feature type="coiled-coil region" evidence="1">
    <location>
        <begin position="229"/>
        <end position="270"/>
    </location>
</feature>
<sequence length="293" mass="32358">MSQYDTTLDPTVSNTSHNQVMSLVPRGSTVLDVGCATGYLAEALVARGCVVSGIEYDADAAEKARPHLDHLVVGDLVTMDLAHEFGDRRYDVIVCADILEHLPDPVDALRRLVTLLRPGGSVVISIPNVAHGSLRLALLQGRWRYTETGLLDRTHIRFVTRTTLLELLAEAGVVAVEVRTTWRDVLDSDVYVDTADLPAGVVDWVRQQPDSGTYQFIVRAVPDDGEGALRRAVDERDALRAELEHARHDVERAAAERAEAQESLRRIQATRSWRLLRAPRALYGRVLGRGGSR</sequence>
<protein>
    <submittedName>
        <fullName evidence="2">Uncharacterized protein</fullName>
    </submittedName>
</protein>
<dbReference type="AlphaFoldDB" id="A0A401V4Y1"/>
<dbReference type="SUPFAM" id="SSF53335">
    <property type="entry name" value="S-adenosyl-L-methionine-dependent methyltransferases"/>
    <property type="match status" value="1"/>
</dbReference>
<evidence type="ECO:0000256" key="1">
    <source>
        <dbReference type="SAM" id="Coils"/>
    </source>
</evidence>
<dbReference type="InterPro" id="IPR029063">
    <property type="entry name" value="SAM-dependent_MTases_sf"/>
</dbReference>
<gene>
    <name evidence="2" type="ORF">CTKZ_35260</name>
</gene>
<dbReference type="Pfam" id="PF13489">
    <property type="entry name" value="Methyltransf_23"/>
    <property type="match status" value="1"/>
</dbReference>
<proteinExistence type="predicted"/>
<name>A0A401V4Y1_9CELL</name>
<keyword evidence="1" id="KW-0175">Coiled coil</keyword>
<dbReference type="Gene3D" id="3.40.50.150">
    <property type="entry name" value="Vaccinia Virus protein VP39"/>
    <property type="match status" value="1"/>
</dbReference>
<dbReference type="EMBL" id="BHYL01000388">
    <property type="protein sequence ID" value="GCD21964.1"/>
    <property type="molecule type" value="Genomic_DNA"/>
</dbReference>
<dbReference type="Proteomes" id="UP000288246">
    <property type="component" value="Unassembled WGS sequence"/>
</dbReference>
<dbReference type="CDD" id="cd02440">
    <property type="entry name" value="AdoMet_MTases"/>
    <property type="match status" value="1"/>
</dbReference>
<dbReference type="OrthoDB" id="9810247at2"/>
<dbReference type="PANTHER" id="PTHR43861">
    <property type="entry name" value="TRANS-ACONITATE 2-METHYLTRANSFERASE-RELATED"/>
    <property type="match status" value="1"/>
</dbReference>
<evidence type="ECO:0000313" key="2">
    <source>
        <dbReference type="EMBL" id="GCD21964.1"/>
    </source>
</evidence>
<comment type="caution">
    <text evidence="2">The sequence shown here is derived from an EMBL/GenBank/DDBJ whole genome shotgun (WGS) entry which is preliminary data.</text>
</comment>
<reference evidence="2 3" key="1">
    <citation type="submission" date="2018-11" db="EMBL/GenBank/DDBJ databases">
        <title>Draft genome sequence of Cellulomonas takizawaensis strain TKZ-21.</title>
        <authorList>
            <person name="Yamamura H."/>
            <person name="Hayashi T."/>
            <person name="Hamada M."/>
            <person name="Serisawa Y."/>
            <person name="Matsuyama K."/>
            <person name="Nakagawa Y."/>
            <person name="Otoguro M."/>
            <person name="Yanagida F."/>
            <person name="Hayakawa M."/>
        </authorList>
    </citation>
    <scope>NUCLEOTIDE SEQUENCE [LARGE SCALE GENOMIC DNA]</scope>
    <source>
        <strain evidence="2 3">TKZ-21</strain>
    </source>
</reference>